<accession>A0A098MER8</accession>
<evidence type="ECO:0000313" key="2">
    <source>
        <dbReference type="Proteomes" id="UP000029734"/>
    </source>
</evidence>
<reference evidence="1 2" key="1">
    <citation type="submission" date="2014-08" db="EMBL/GenBank/DDBJ databases">
        <authorList>
            <person name="den Bakker H.C."/>
        </authorList>
    </citation>
    <scope>NUCLEOTIDE SEQUENCE [LARGE SCALE GENOMIC DNA]</scope>
    <source>
        <strain evidence="1 2">DSM 18334</strain>
    </source>
</reference>
<gene>
    <name evidence="1" type="ORF">PWYN_12300</name>
</gene>
<organism evidence="1 2">
    <name type="scientific">Paenibacillus wynnii</name>
    <dbReference type="NCBI Taxonomy" id="268407"/>
    <lineage>
        <taxon>Bacteria</taxon>
        <taxon>Bacillati</taxon>
        <taxon>Bacillota</taxon>
        <taxon>Bacilli</taxon>
        <taxon>Bacillales</taxon>
        <taxon>Paenibacillaceae</taxon>
        <taxon>Paenibacillus</taxon>
    </lineage>
</organism>
<dbReference type="EMBL" id="JQCR01000002">
    <property type="protein sequence ID" value="KGE20037.1"/>
    <property type="molecule type" value="Genomic_DNA"/>
</dbReference>
<reference evidence="1 2" key="2">
    <citation type="submission" date="2014-10" db="EMBL/GenBank/DDBJ databases">
        <title>Comparative genomics of the Paenibacillus odorifer group.</title>
        <authorList>
            <person name="Tsai Y.-C."/>
            <person name="Martin N."/>
            <person name="Korlach J."/>
            <person name="Wiedmann M."/>
        </authorList>
    </citation>
    <scope>NUCLEOTIDE SEQUENCE [LARGE SCALE GENOMIC DNA]</scope>
    <source>
        <strain evidence="1 2">DSM 18334</strain>
    </source>
</reference>
<dbReference type="OrthoDB" id="9875256at2"/>
<dbReference type="AlphaFoldDB" id="A0A098MER8"/>
<name>A0A098MER8_9BACL</name>
<proteinExistence type="predicted"/>
<keyword evidence="2" id="KW-1185">Reference proteome</keyword>
<dbReference type="STRING" id="268407.PWYN_12300"/>
<protein>
    <submittedName>
        <fullName evidence="1">Uncharacterized protein</fullName>
    </submittedName>
</protein>
<dbReference type="RefSeq" id="WP_036651840.1">
    <property type="nucleotide sequence ID" value="NZ_JQCR01000002.1"/>
</dbReference>
<dbReference type="Proteomes" id="UP000029734">
    <property type="component" value="Unassembled WGS sequence"/>
</dbReference>
<sequence length="63" mass="7129">MNINIQAELTAAKLHLERAIEGMLQQRDIKHVTGLGRAKHTVQETLTQIQREEAGHVSHFKVC</sequence>
<comment type="caution">
    <text evidence="1">The sequence shown here is derived from an EMBL/GenBank/DDBJ whole genome shotgun (WGS) entry which is preliminary data.</text>
</comment>
<evidence type="ECO:0000313" key="1">
    <source>
        <dbReference type="EMBL" id="KGE20037.1"/>
    </source>
</evidence>